<proteinExistence type="predicted"/>
<dbReference type="OrthoDB" id="7450257at2759"/>
<name>A0A9P0D5U0_9CUCU</name>
<feature type="region of interest" description="Disordered" evidence="1">
    <location>
        <begin position="1484"/>
        <end position="1508"/>
    </location>
</feature>
<dbReference type="Proteomes" id="UP001153636">
    <property type="component" value="Chromosome 8"/>
</dbReference>
<evidence type="ECO:0000313" key="3">
    <source>
        <dbReference type="Proteomes" id="UP001153636"/>
    </source>
</evidence>
<evidence type="ECO:0000256" key="1">
    <source>
        <dbReference type="SAM" id="MobiDB-lite"/>
    </source>
</evidence>
<gene>
    <name evidence="2" type="ORF">PSYICH_LOCUS14451</name>
</gene>
<protein>
    <submittedName>
        <fullName evidence="2">Uncharacterized protein</fullName>
    </submittedName>
</protein>
<keyword evidence="3" id="KW-1185">Reference proteome</keyword>
<organism evidence="2 3">
    <name type="scientific">Psylliodes chrysocephalus</name>
    <dbReference type="NCBI Taxonomy" id="3402493"/>
    <lineage>
        <taxon>Eukaryota</taxon>
        <taxon>Metazoa</taxon>
        <taxon>Ecdysozoa</taxon>
        <taxon>Arthropoda</taxon>
        <taxon>Hexapoda</taxon>
        <taxon>Insecta</taxon>
        <taxon>Pterygota</taxon>
        <taxon>Neoptera</taxon>
        <taxon>Endopterygota</taxon>
        <taxon>Coleoptera</taxon>
        <taxon>Polyphaga</taxon>
        <taxon>Cucujiformia</taxon>
        <taxon>Chrysomeloidea</taxon>
        <taxon>Chrysomelidae</taxon>
        <taxon>Galerucinae</taxon>
        <taxon>Alticini</taxon>
        <taxon>Psylliodes</taxon>
    </lineage>
</organism>
<dbReference type="EMBL" id="OV651820">
    <property type="protein sequence ID" value="CAH1114797.1"/>
    <property type="molecule type" value="Genomic_DNA"/>
</dbReference>
<feature type="compositionally biased region" description="Acidic residues" evidence="1">
    <location>
        <begin position="1490"/>
        <end position="1499"/>
    </location>
</feature>
<sequence length="1508" mass="172130">MLHRYIGVKGSPDNDVLSAEMAKQSQIRSLATEFCAVGLGACRMGANVLNKITRESRDVSKGSKKWKYACSWWRGMEQMRMRGMTKDIHDAHDRLRSEDENATSALFENSEARFAKLLGVTSFHRVVGLNILEYEDEILILDFSASEHMHKVSKFVEGMYQYAENYRLCGDPKVDRLGFRDALGKGVDWLVRALKETGFSDAIARSMKQSVALLQNEFHSEAEKLKTGYEDKTRAMRESIPEIVKLRTYWHDRISTLPINDRAKLDIANLYYCLPAPDCTLPLLFRKASEVMQNSREIDSSFWRKFMNYVKAVDFCKAILRERNFPKDKTADNYSFHDEPWAKSCLQGKLKTPPDKDMGKVWIYRYYEYKDQLPTWYYTAADVTRVEPDIFHDMVAFSDKDRALGNELMYVLEHAPMITPKYHPDDIYKALTNGTDRWDRVAEMAAKSENTKPGVKVRETWSADAITRELTTCYDQVAIPLSMLYAGVTATRGAGHVAKIFDEICKFTRADKKGVAIIVSNDVSGWSPQADRTAWGEHHDYVVQTTKAPECLNMNSMWTKITAVLSKRGYHKKVAVPRALFQGWTRTLDTLLNARLSLYCVREGRSNGTLTKEEAAIIAGLIDDAVQAFTSRENALFKAFEEYDKIQCKLENENIQNESDREVFEPQYYNILSALKEKVQTLIPTPSTSNTISDTSSKRGPRKMIIGNIDVKETSKLINKASRIDKFMQRKELEQSVQHASNINLSKKRKSETDIKIDHELPSISYDSINTDMQCTENYVKLPTLAKVCDRYGLSDRSAVAVATAVLHDLGIVSNANTKNVIDRSKLRRAREQSRKSFTQNSETLKAIYFDGRKDETFVIENIEGKYHRKTILEEHISLVQEPGSIFLGPTVPLSGSALSILQSIVNFLESNGYNLEELVGVGCDGTVVNTGKKWCNFLTRIKIRTPFTKICLHLFQKLDGQTMGPRAFAGIIRKQIVQYENMPVVNYNIIDCSSCKQVVYSRKEIYDMVKDHLRDGLTDLLNHLKTAVSERSGKSIEIREDMKASFSTLFSKIRQKLQTVKRTEQIFFQKYHDWLIKPVTFPILEVVTTLATSVRARPTKEFLTSSERSKRRKTEELRSSFSPQELAYATQVSLRSTGQLAASKLVKEAALCTPTRASKYRKSFKVTTETPLTSEGPLSILIECKLSKSQYQGIRLISLEQNCKLYPSYKKVLEAKNLCYPPRSSIKITESSSEVELQQLLNHTAQRILQTQEEVIATLTDKELQNLKFFCKWGCDGSSGQSEYKQTFEGESISDASIFFISVVPLQLFYTDIKLGKDIIIWKNPRTSSPRFCRPLRMQFLQETTELTKSEVISSSYDIHYDMFENFSIETAKLFVNLYPWYYMPTSVHKVLIHGKQVIENALLPIGQLSEEAQEARNKDLKTYRADFSRKFSRVKTMEDIFNRLLVSSDPYISSIRKLPKKKLKQFSPEALEMLIASGSQDQLRLDGDVDSDSETETELTVSSDSE</sequence>
<reference evidence="2" key="1">
    <citation type="submission" date="2022-01" db="EMBL/GenBank/DDBJ databases">
        <authorList>
            <person name="King R."/>
        </authorList>
    </citation>
    <scope>NUCLEOTIDE SEQUENCE</scope>
</reference>
<accession>A0A9P0D5U0</accession>
<evidence type="ECO:0000313" key="2">
    <source>
        <dbReference type="EMBL" id="CAH1114797.1"/>
    </source>
</evidence>